<evidence type="ECO:0000256" key="6">
    <source>
        <dbReference type="ARBA" id="ARBA00022691"/>
    </source>
</evidence>
<evidence type="ECO:0000256" key="5">
    <source>
        <dbReference type="ARBA" id="ARBA00022679"/>
    </source>
</evidence>
<sequence length="164" mass="17969">MIPLIAYRDNTCAPRKCTVKRLERFGMIRIVPSFKQVPRGTLLLDPTAGVVISPADRRWVRSITALDCSWEVLEREEMARFRGRRALPFLVAANPVNFGKPFVLSSVEALAAALIILGEKGQAEEILAKVPFGIRFLEVNAEPLADYAAAGDSAGVLAAQAEYL</sequence>
<comment type="caution">
    <text evidence="8">The sequence shown here is derived from an EMBL/GenBank/DDBJ whole genome shotgun (WGS) entry which is preliminary data.</text>
</comment>
<gene>
    <name evidence="8" type="ORF">RJ53_06215</name>
</gene>
<evidence type="ECO:0000313" key="9">
    <source>
        <dbReference type="Proteomes" id="UP000730161"/>
    </source>
</evidence>
<dbReference type="OrthoDB" id="7441at2157"/>
<evidence type="ECO:0000256" key="1">
    <source>
        <dbReference type="ARBA" id="ARBA00014114"/>
    </source>
</evidence>
<accession>A0A8J7WA32</accession>
<dbReference type="AlphaFoldDB" id="A0A8J7WA32"/>
<dbReference type="NCBIfam" id="NF002621">
    <property type="entry name" value="PRK02287.1"/>
    <property type="match status" value="1"/>
</dbReference>
<proteinExistence type="predicted"/>
<keyword evidence="9" id="KW-1185">Reference proteome</keyword>
<dbReference type="GO" id="GO:0006364">
    <property type="term" value="P:rRNA processing"/>
    <property type="evidence" value="ECO:0007669"/>
    <property type="project" value="UniProtKB-KW"/>
</dbReference>
<evidence type="ECO:0000256" key="3">
    <source>
        <dbReference type="ARBA" id="ARBA00022517"/>
    </source>
</evidence>
<evidence type="ECO:0000259" key="7">
    <source>
        <dbReference type="Pfam" id="PF04034"/>
    </source>
</evidence>
<evidence type="ECO:0000256" key="2">
    <source>
        <dbReference type="ARBA" id="ARBA00022490"/>
    </source>
</evidence>
<organism evidence="8 9">
    <name type="scientific">Methanocalculus chunghsingensis</name>
    <dbReference type="NCBI Taxonomy" id="156457"/>
    <lineage>
        <taxon>Archaea</taxon>
        <taxon>Methanobacteriati</taxon>
        <taxon>Methanobacteriota</taxon>
        <taxon>Stenosarchaea group</taxon>
        <taxon>Methanomicrobia</taxon>
        <taxon>Methanomicrobiales</taxon>
        <taxon>Methanocalculaceae</taxon>
        <taxon>Methanocalculus</taxon>
    </lineage>
</organism>
<dbReference type="PANTHER" id="PTHR20426">
    <property type="entry name" value="RIBOSOME BIOGENESIS PROTEIN TSR3 HOMOLOG"/>
    <property type="match status" value="1"/>
</dbReference>
<keyword evidence="4" id="KW-0698">rRNA processing</keyword>
<evidence type="ECO:0000313" key="8">
    <source>
        <dbReference type="EMBL" id="MBR1369110.1"/>
    </source>
</evidence>
<dbReference type="InterPro" id="IPR022968">
    <property type="entry name" value="Tsr3-like"/>
</dbReference>
<dbReference type="Proteomes" id="UP000730161">
    <property type="component" value="Unassembled WGS sequence"/>
</dbReference>
<dbReference type="PANTHER" id="PTHR20426:SF0">
    <property type="entry name" value="18S RRNA AMINOCARBOXYPROPYLTRANSFERASE"/>
    <property type="match status" value="1"/>
</dbReference>
<dbReference type="Pfam" id="PF04034">
    <property type="entry name" value="Ribo_biogen_C"/>
    <property type="match status" value="1"/>
</dbReference>
<feature type="domain" description="16S/18S rRNA aminocarboxypropyltransferase Tsr3 C-terminal" evidence="7">
    <location>
        <begin position="42"/>
        <end position="164"/>
    </location>
</feature>
<keyword evidence="6" id="KW-0949">S-adenosyl-L-methionine</keyword>
<keyword evidence="2" id="KW-0963">Cytoplasm</keyword>
<evidence type="ECO:0000256" key="4">
    <source>
        <dbReference type="ARBA" id="ARBA00022552"/>
    </source>
</evidence>
<keyword evidence="3" id="KW-0690">Ribosome biogenesis</keyword>
<reference evidence="8" key="1">
    <citation type="submission" date="2014-12" db="EMBL/GenBank/DDBJ databases">
        <authorList>
            <person name="Huang H.-H."/>
            <person name="Chen S.-C."/>
            <person name="Lai M.-C."/>
        </authorList>
    </citation>
    <scope>NUCLEOTIDE SEQUENCE</scope>
    <source>
        <strain evidence="8">K1F9705b</strain>
    </source>
</reference>
<dbReference type="InterPro" id="IPR007177">
    <property type="entry name" value="Tsr3_C"/>
</dbReference>
<dbReference type="RefSeq" id="WP_211530793.1">
    <property type="nucleotide sequence ID" value="NZ_JWHL01000008.1"/>
</dbReference>
<name>A0A8J7WA32_9EURY</name>
<keyword evidence="5" id="KW-0808">Transferase</keyword>
<protein>
    <recommendedName>
        <fullName evidence="1">16S rRNA aminocarboxypropyltransferase</fullName>
    </recommendedName>
</protein>
<dbReference type="GO" id="GO:0106388">
    <property type="term" value="F:rRNA small subunit aminocarboxypropyltransferase activity"/>
    <property type="evidence" value="ECO:0007669"/>
    <property type="project" value="InterPro"/>
</dbReference>
<dbReference type="EMBL" id="JWHL01000008">
    <property type="protein sequence ID" value="MBR1369110.1"/>
    <property type="molecule type" value="Genomic_DNA"/>
</dbReference>